<organism evidence="2">
    <name type="scientific">Leptospirillum sp. Group II '5-way CG'</name>
    <dbReference type="NCBI Taxonomy" id="419541"/>
    <lineage>
        <taxon>Bacteria</taxon>
        <taxon>Pseudomonadati</taxon>
        <taxon>Nitrospirota</taxon>
        <taxon>Nitrospiria</taxon>
        <taxon>Nitrospirales</taxon>
        <taxon>Nitrospiraceae</taxon>
        <taxon>Leptospirillum</taxon>
    </lineage>
</organism>
<dbReference type="EMBL" id="DS995259">
    <property type="protein sequence ID" value="EDZ40404.1"/>
    <property type="molecule type" value="Genomic_DNA"/>
</dbReference>
<dbReference type="AlphaFoldDB" id="B6ALF0"/>
<proteinExistence type="predicted"/>
<reference evidence="2" key="1">
    <citation type="journal article" date="2004" name="Nature">
        <title>Community structure and metabolism through reconstruction of microbial genomes from the environment.</title>
        <authorList>
            <person name="Tyson G.W."/>
            <person name="Chapman J."/>
            <person name="Hugenholtz P."/>
            <person name="Allen E.E."/>
            <person name="Ram R.J."/>
            <person name="Richardson P.M."/>
            <person name="Solovyev V.V."/>
            <person name="Rubin E.M."/>
            <person name="Rokhsar D.S."/>
            <person name="Banfield J.F."/>
        </authorList>
    </citation>
    <scope>NUCLEOTIDE SEQUENCE [LARGE SCALE GENOMIC DNA]</scope>
</reference>
<dbReference type="Gene3D" id="3.10.420.10">
    <property type="entry name" value="SecB-like"/>
    <property type="match status" value="1"/>
</dbReference>
<evidence type="ECO:0000313" key="2">
    <source>
        <dbReference type="EMBL" id="EDZ40404.1"/>
    </source>
</evidence>
<evidence type="ECO:0000256" key="1">
    <source>
        <dbReference type="SAM" id="MobiDB-lite"/>
    </source>
</evidence>
<gene>
    <name evidence="2" type="ORF">CGL2_11346183</name>
</gene>
<sequence length="164" mass="18443">MRLDLHYYDEVHTRLNPDIKPSETPTPFGVGVWSSVLENREDPLKFMLRMRIVVPHPAKESIPIRGSFGIVGVFTVDEAVPKEQRASIIKVTGGAMLYSASREFILLVTYRTSPFPPFYLPTLSGKALAEAPDIEKISETKEASQKFSRSIKPKKAAKKKEELL</sequence>
<reference evidence="2" key="2">
    <citation type="journal article" date="2008" name="PLoS Biol.">
        <title>Population genomic analysis of strain variation in Leptospirillum group II bacteria involved in acid mine drainage formation.</title>
        <authorList>
            <person name="Simmons S.L."/>
            <person name="Dibartolo G."/>
            <person name="Denef V.J."/>
            <person name="Goltsman D.S."/>
            <person name="Thelen M.P."/>
            <person name="Banfield J.F."/>
        </authorList>
    </citation>
    <scope>NUCLEOTIDE SEQUENCE [LARGE SCALE GENOMIC DNA]</scope>
</reference>
<dbReference type="SUPFAM" id="SSF54611">
    <property type="entry name" value="SecB-like"/>
    <property type="match status" value="1"/>
</dbReference>
<name>B6ALF0_9BACT</name>
<protein>
    <submittedName>
        <fullName evidence="2">Uncharacterized protein</fullName>
    </submittedName>
</protein>
<accession>B6ALF0</accession>
<feature type="compositionally biased region" description="Basic residues" evidence="1">
    <location>
        <begin position="149"/>
        <end position="158"/>
    </location>
</feature>
<feature type="region of interest" description="Disordered" evidence="1">
    <location>
        <begin position="139"/>
        <end position="164"/>
    </location>
</feature>
<dbReference type="InterPro" id="IPR035958">
    <property type="entry name" value="SecB-like_sf"/>
</dbReference>